<dbReference type="EMBL" id="BOMI01000073">
    <property type="protein sequence ID" value="GID75239.1"/>
    <property type="molecule type" value="Genomic_DNA"/>
</dbReference>
<proteinExistence type="predicted"/>
<gene>
    <name evidence="3" type="ORF">Ade02nite_38800</name>
</gene>
<protein>
    <submittedName>
        <fullName evidence="3">Uncharacterized protein</fullName>
    </submittedName>
</protein>
<feature type="transmembrane region" description="Helical" evidence="2">
    <location>
        <begin position="139"/>
        <end position="164"/>
    </location>
</feature>
<feature type="region of interest" description="Disordered" evidence="1">
    <location>
        <begin position="1"/>
        <end position="103"/>
    </location>
</feature>
<organism evidence="3 4">
    <name type="scientific">Paractinoplanes deccanensis</name>
    <dbReference type="NCBI Taxonomy" id="113561"/>
    <lineage>
        <taxon>Bacteria</taxon>
        <taxon>Bacillati</taxon>
        <taxon>Actinomycetota</taxon>
        <taxon>Actinomycetes</taxon>
        <taxon>Micromonosporales</taxon>
        <taxon>Micromonosporaceae</taxon>
        <taxon>Paractinoplanes</taxon>
    </lineage>
</organism>
<evidence type="ECO:0000256" key="2">
    <source>
        <dbReference type="SAM" id="Phobius"/>
    </source>
</evidence>
<keyword evidence="2" id="KW-0812">Transmembrane</keyword>
<evidence type="ECO:0000313" key="4">
    <source>
        <dbReference type="Proteomes" id="UP000609879"/>
    </source>
</evidence>
<name>A0ABQ3Y5I0_9ACTN</name>
<sequence>MTHPQGGHPGHPEPEPVPTPDPEPPQPIPPEEPIPTPEPPRAAGDFIDAAPEPPGHQWPPPGAFADEQPTSHEETQVIPAAPGWQPPVPAGPWHAQHEAPGQWQTTPPEHLAYQHSLPLPQPEPIWAGPPQQPKSRRGALWVSVALAGTLLLCGGGAVSAYFLLRNADNPGSPDAATAVDRFLTAVYTEQDAAAADDLVCREARDKQKIADRVDDIKAYADGYQDPVFRWAEPAVAGDEEDRATVSVQVTMSTADEKTASQDLRFTVIRKTGWLVCEVTG</sequence>
<keyword evidence="2" id="KW-0472">Membrane</keyword>
<accession>A0ABQ3Y5I0</accession>
<comment type="caution">
    <text evidence="3">The sequence shown here is derived from an EMBL/GenBank/DDBJ whole genome shotgun (WGS) entry which is preliminary data.</text>
</comment>
<evidence type="ECO:0000313" key="3">
    <source>
        <dbReference type="EMBL" id="GID75239.1"/>
    </source>
</evidence>
<feature type="compositionally biased region" description="Pro residues" evidence="1">
    <location>
        <begin position="51"/>
        <end position="62"/>
    </location>
</feature>
<evidence type="ECO:0000256" key="1">
    <source>
        <dbReference type="SAM" id="MobiDB-lite"/>
    </source>
</evidence>
<keyword evidence="2" id="KW-1133">Transmembrane helix</keyword>
<feature type="compositionally biased region" description="Pro residues" evidence="1">
    <location>
        <begin position="15"/>
        <end position="40"/>
    </location>
</feature>
<dbReference type="Proteomes" id="UP000609879">
    <property type="component" value="Unassembled WGS sequence"/>
</dbReference>
<reference evidence="3 4" key="1">
    <citation type="submission" date="2021-01" db="EMBL/GenBank/DDBJ databases">
        <title>Whole genome shotgun sequence of Actinoplanes deccanensis NBRC 13994.</title>
        <authorList>
            <person name="Komaki H."/>
            <person name="Tamura T."/>
        </authorList>
    </citation>
    <scope>NUCLEOTIDE SEQUENCE [LARGE SCALE GENOMIC DNA]</scope>
    <source>
        <strain evidence="3 4">NBRC 13994</strain>
    </source>
</reference>
<dbReference type="RefSeq" id="WP_203765323.1">
    <property type="nucleotide sequence ID" value="NZ_BAAABO010000019.1"/>
</dbReference>
<keyword evidence="4" id="KW-1185">Reference proteome</keyword>